<name>A0A069PJA8_9BURK</name>
<keyword evidence="6" id="KW-1185">Reference proteome</keyword>
<evidence type="ECO:0000313" key="5">
    <source>
        <dbReference type="EMBL" id="KDR40462.1"/>
    </source>
</evidence>
<evidence type="ECO:0000259" key="4">
    <source>
        <dbReference type="PROSITE" id="PS01124"/>
    </source>
</evidence>
<dbReference type="SUPFAM" id="SSF46689">
    <property type="entry name" value="Homeodomain-like"/>
    <property type="match status" value="2"/>
</dbReference>
<proteinExistence type="predicted"/>
<feature type="domain" description="HTH araC/xylS-type" evidence="4">
    <location>
        <begin position="200"/>
        <end position="298"/>
    </location>
</feature>
<dbReference type="EMBL" id="JFHC01000040">
    <property type="protein sequence ID" value="KDR40462.1"/>
    <property type="molecule type" value="Genomic_DNA"/>
</dbReference>
<organism evidence="5 6">
    <name type="scientific">Caballeronia glathei</name>
    <dbReference type="NCBI Taxonomy" id="60547"/>
    <lineage>
        <taxon>Bacteria</taxon>
        <taxon>Pseudomonadati</taxon>
        <taxon>Pseudomonadota</taxon>
        <taxon>Betaproteobacteria</taxon>
        <taxon>Burkholderiales</taxon>
        <taxon>Burkholderiaceae</taxon>
        <taxon>Caballeronia</taxon>
    </lineage>
</organism>
<dbReference type="Gene3D" id="1.10.10.60">
    <property type="entry name" value="Homeodomain-like"/>
    <property type="match status" value="1"/>
</dbReference>
<accession>A0A069PJA8</accession>
<sequence length="302" mass="34810">MVEKHQWSHYADFYRESAYSVFRQEHRDVRGRTPFRMIEVEQTDHDFSDPDVPECVLAMPLSASAENRWSWDMGDGWRNDSAVPGRILVLPAGVESRWRVRGRRNLLLLTIPSSTLRRILGAAMPDDPTGALRPLAQCTWEDQLVQQLMLCLWHASLAGNATDRLLVDGAMTTLVSHVLQRAGIEERPARHVTLAAWRLKRVHEFVDAHLHEEIDIVTLSEAAGLSVRHFTRAFREEVGVTPHRWLMARRIERAMELIRHGDQPLTQIARSCGFAAQSHFTRVFRQVTGEPPKRWQQLHRTR</sequence>
<dbReference type="Pfam" id="PF12833">
    <property type="entry name" value="HTH_18"/>
    <property type="match status" value="1"/>
</dbReference>
<dbReference type="GO" id="GO:0003700">
    <property type="term" value="F:DNA-binding transcription factor activity"/>
    <property type="evidence" value="ECO:0007669"/>
    <property type="project" value="InterPro"/>
</dbReference>
<dbReference type="SMART" id="SM00342">
    <property type="entry name" value="HTH_ARAC"/>
    <property type="match status" value="1"/>
</dbReference>
<dbReference type="InterPro" id="IPR018062">
    <property type="entry name" value="HTH_AraC-typ_CS"/>
</dbReference>
<comment type="caution">
    <text evidence="5">The sequence shown here is derived from an EMBL/GenBank/DDBJ whole genome shotgun (WGS) entry which is preliminary data.</text>
</comment>
<dbReference type="InterPro" id="IPR018060">
    <property type="entry name" value="HTH_AraC"/>
</dbReference>
<dbReference type="PRINTS" id="PR00032">
    <property type="entry name" value="HTHARAC"/>
</dbReference>
<dbReference type="PANTHER" id="PTHR46796">
    <property type="entry name" value="HTH-TYPE TRANSCRIPTIONAL ACTIVATOR RHAS-RELATED"/>
    <property type="match status" value="1"/>
</dbReference>
<keyword evidence="1" id="KW-0805">Transcription regulation</keyword>
<dbReference type="PROSITE" id="PS01124">
    <property type="entry name" value="HTH_ARAC_FAMILY_2"/>
    <property type="match status" value="1"/>
</dbReference>
<dbReference type="InterPro" id="IPR009057">
    <property type="entry name" value="Homeodomain-like_sf"/>
</dbReference>
<evidence type="ECO:0000256" key="1">
    <source>
        <dbReference type="ARBA" id="ARBA00023015"/>
    </source>
</evidence>
<dbReference type="PROSITE" id="PS00041">
    <property type="entry name" value="HTH_ARAC_FAMILY_1"/>
    <property type="match status" value="1"/>
</dbReference>
<dbReference type="InterPro" id="IPR020449">
    <property type="entry name" value="Tscrpt_reg_AraC-type_HTH"/>
</dbReference>
<dbReference type="Proteomes" id="UP000027466">
    <property type="component" value="Unassembled WGS sequence"/>
</dbReference>
<keyword evidence="3" id="KW-0804">Transcription</keyword>
<evidence type="ECO:0000256" key="3">
    <source>
        <dbReference type="ARBA" id="ARBA00023163"/>
    </source>
</evidence>
<gene>
    <name evidence="5" type="ORF">BG61_25650</name>
</gene>
<dbReference type="InterPro" id="IPR050204">
    <property type="entry name" value="AraC_XylS_family_regulators"/>
</dbReference>
<dbReference type="PANTHER" id="PTHR46796:SF14">
    <property type="entry name" value="TRANSCRIPTIONAL REGULATORY PROTEIN"/>
    <property type="match status" value="1"/>
</dbReference>
<dbReference type="AlphaFoldDB" id="A0A069PJA8"/>
<keyword evidence="2" id="KW-0238">DNA-binding</keyword>
<evidence type="ECO:0000256" key="2">
    <source>
        <dbReference type="ARBA" id="ARBA00023125"/>
    </source>
</evidence>
<dbReference type="STRING" id="60547.GCA_000751215_03855"/>
<dbReference type="GO" id="GO:0043565">
    <property type="term" value="F:sequence-specific DNA binding"/>
    <property type="evidence" value="ECO:0007669"/>
    <property type="project" value="InterPro"/>
</dbReference>
<evidence type="ECO:0000313" key="6">
    <source>
        <dbReference type="Proteomes" id="UP000027466"/>
    </source>
</evidence>
<reference evidence="5 6" key="1">
    <citation type="submission" date="2014-03" db="EMBL/GenBank/DDBJ databases">
        <title>Draft Genome Sequences of Four Burkholderia Strains.</title>
        <authorList>
            <person name="Liu X.Y."/>
            <person name="Li C.X."/>
            <person name="Xu J.H."/>
        </authorList>
    </citation>
    <scope>NUCLEOTIDE SEQUENCE [LARGE SCALE GENOMIC DNA]</scope>
    <source>
        <strain evidence="5 6">DSM 50014</strain>
    </source>
</reference>
<dbReference type="RefSeq" id="WP_035934390.1">
    <property type="nucleotide sequence ID" value="NZ_CADFFX010000010.1"/>
</dbReference>
<protein>
    <submittedName>
        <fullName evidence="5">AraC family transcriptional regulator</fullName>
    </submittedName>
</protein>